<feature type="transmembrane region" description="Helical" evidence="2">
    <location>
        <begin position="146"/>
        <end position="164"/>
    </location>
</feature>
<evidence type="ECO:0000256" key="2">
    <source>
        <dbReference type="SAM" id="Phobius"/>
    </source>
</evidence>
<feature type="region of interest" description="Disordered" evidence="1">
    <location>
        <begin position="1"/>
        <end position="84"/>
    </location>
</feature>
<gene>
    <name evidence="3" type="ORF">WJX73_005033</name>
</gene>
<dbReference type="Proteomes" id="UP001465755">
    <property type="component" value="Unassembled WGS sequence"/>
</dbReference>
<evidence type="ECO:0000313" key="4">
    <source>
        <dbReference type="Proteomes" id="UP001465755"/>
    </source>
</evidence>
<feature type="transmembrane region" description="Helical" evidence="2">
    <location>
        <begin position="170"/>
        <end position="187"/>
    </location>
</feature>
<keyword evidence="2" id="KW-0812">Transmembrane</keyword>
<feature type="transmembrane region" description="Helical" evidence="2">
    <location>
        <begin position="240"/>
        <end position="260"/>
    </location>
</feature>
<protein>
    <submittedName>
        <fullName evidence="3">Uncharacterized protein</fullName>
    </submittedName>
</protein>
<evidence type="ECO:0000313" key="3">
    <source>
        <dbReference type="EMBL" id="KAK9802835.1"/>
    </source>
</evidence>
<feature type="transmembrane region" description="Helical" evidence="2">
    <location>
        <begin position="199"/>
        <end position="220"/>
    </location>
</feature>
<dbReference type="EMBL" id="JALJOQ010000066">
    <property type="protein sequence ID" value="KAK9802835.1"/>
    <property type="molecule type" value="Genomic_DNA"/>
</dbReference>
<comment type="caution">
    <text evidence="3">The sequence shown here is derived from an EMBL/GenBank/DDBJ whole genome shotgun (WGS) entry which is preliminary data.</text>
</comment>
<feature type="compositionally biased region" description="Basic and acidic residues" evidence="1">
    <location>
        <begin position="1"/>
        <end position="11"/>
    </location>
</feature>
<organism evidence="3 4">
    <name type="scientific">Symbiochloris irregularis</name>
    <dbReference type="NCBI Taxonomy" id="706552"/>
    <lineage>
        <taxon>Eukaryota</taxon>
        <taxon>Viridiplantae</taxon>
        <taxon>Chlorophyta</taxon>
        <taxon>core chlorophytes</taxon>
        <taxon>Trebouxiophyceae</taxon>
        <taxon>Trebouxiales</taxon>
        <taxon>Trebouxiaceae</taxon>
        <taxon>Symbiochloris</taxon>
    </lineage>
</organism>
<keyword evidence="2" id="KW-0472">Membrane</keyword>
<dbReference type="AlphaFoldDB" id="A0AAW1P2W4"/>
<proteinExistence type="predicted"/>
<accession>A0AAW1P2W4</accession>
<keyword evidence="2" id="KW-1133">Transmembrane helix</keyword>
<reference evidence="3 4" key="1">
    <citation type="journal article" date="2024" name="Nat. Commun.">
        <title>Phylogenomics reveals the evolutionary origins of lichenization in chlorophyte algae.</title>
        <authorList>
            <person name="Puginier C."/>
            <person name="Libourel C."/>
            <person name="Otte J."/>
            <person name="Skaloud P."/>
            <person name="Haon M."/>
            <person name="Grisel S."/>
            <person name="Petersen M."/>
            <person name="Berrin J.G."/>
            <person name="Delaux P.M."/>
            <person name="Dal Grande F."/>
            <person name="Keller J."/>
        </authorList>
    </citation>
    <scope>NUCLEOTIDE SEQUENCE [LARGE SCALE GENOMIC DNA]</scope>
    <source>
        <strain evidence="3 4">SAG 2036</strain>
    </source>
</reference>
<keyword evidence="4" id="KW-1185">Reference proteome</keyword>
<evidence type="ECO:0000256" key="1">
    <source>
        <dbReference type="SAM" id="MobiDB-lite"/>
    </source>
</evidence>
<name>A0AAW1P2W4_9CHLO</name>
<sequence length="280" mass="29980">MADHPPRRSSTEEEMPATQPLLPETSGRSTSPSPFEGPTRRDTEESQISQPAVRDGLSQLRAARDRQEAGQDESSSGVASPTRIYVGDRNAGNMLGQSLGRCSSGIAVDISTAPVSGRRRRVAFRGVMSIPDLPDALSKWHAQRPLLMLWMATSLASIVLSMWWLELGAVSGIFGIIGAAIGLCNCVEDVSHAVSAVRVMSITALMSGALVAGVVMYVGIAMPCNTAVYQQSICNSFRIRMAFVAAWFALYTALAGLIAYRLSTIKRLLDPVSSGVLTLH</sequence>